<feature type="transmembrane region" description="Helical" evidence="1">
    <location>
        <begin position="91"/>
        <end position="110"/>
    </location>
</feature>
<dbReference type="Proteomes" id="UP000460298">
    <property type="component" value="Unassembled WGS sequence"/>
</dbReference>
<evidence type="ECO:0000313" key="3">
    <source>
        <dbReference type="Proteomes" id="UP000460298"/>
    </source>
</evidence>
<dbReference type="AlphaFoldDB" id="A0A833H5E2"/>
<evidence type="ECO:0000256" key="1">
    <source>
        <dbReference type="SAM" id="Phobius"/>
    </source>
</evidence>
<feature type="transmembrane region" description="Helical" evidence="1">
    <location>
        <begin position="51"/>
        <end position="79"/>
    </location>
</feature>
<accession>A0A833H5E2</accession>
<dbReference type="EMBL" id="WBUI01000001">
    <property type="protein sequence ID" value="KAB2935399.1"/>
    <property type="molecule type" value="Genomic_DNA"/>
</dbReference>
<keyword evidence="1" id="KW-0812">Transmembrane</keyword>
<keyword evidence="1" id="KW-0472">Membrane</keyword>
<protein>
    <recommendedName>
        <fullName evidence="4">ABC-type uncharacterized transport system domain-containing protein</fullName>
    </recommendedName>
</protein>
<gene>
    <name evidence="2" type="ORF">F9K24_01340</name>
</gene>
<reference evidence="2 3" key="1">
    <citation type="submission" date="2019-10" db="EMBL/GenBank/DDBJ databases">
        <title>Extracellular Electron Transfer in a Candidatus Methanoperedens spp. Enrichment Culture.</title>
        <authorList>
            <person name="Berger S."/>
            <person name="Rangel Shaw D."/>
            <person name="Berben T."/>
            <person name="In 'T Zandt M."/>
            <person name="Frank J."/>
            <person name="Reimann J."/>
            <person name="Jetten M.S.M."/>
            <person name="Welte C.U."/>
        </authorList>
    </citation>
    <scope>NUCLEOTIDE SEQUENCE [LARGE SCALE GENOMIC DNA]</scope>
    <source>
        <strain evidence="2">SB12</strain>
    </source>
</reference>
<feature type="transmembrane region" description="Helical" evidence="1">
    <location>
        <begin position="169"/>
        <end position="193"/>
    </location>
</feature>
<keyword evidence="1" id="KW-1133">Transmembrane helix</keyword>
<feature type="transmembrane region" description="Helical" evidence="1">
    <location>
        <begin position="643"/>
        <end position="665"/>
    </location>
</feature>
<feature type="transmembrane region" description="Helical" evidence="1">
    <location>
        <begin position="25"/>
        <end position="45"/>
    </location>
</feature>
<proteinExistence type="predicted"/>
<name>A0A833H5E2_9LEPT</name>
<sequence>MELSNGINRTVSRSAVMNHTRFSRMLSSAGAWLLLVGSVGLLLSLNSLDGWMGWAFALLSLVALLVDPIAFFVAPAPSFRSAATYYRPRMLAAWAAFALASVLFIVRSFLSLPLDKTGAVEDTPIGRLRSVLLALFLIGLFGGFLYRLWLGLEAASEDTVRDPGIRSRFGSLAALQVIGLVALLAGLNVLSAYRNASLDLSPGLYSYSEPARAVIKAIDRPVRIIAFLPVQQVIRDTGRRTTPPELTTISEELRVMIDQLKLINPKLSVDIVNADLVDPGNEEYRGITNGTILIRSYSDDASTTTPFAERRVYVYGEKDLDRFEKSLIEALVHVSLPPSKIYFARSNGELGPSAGRPAPDGLDEWITALRFYNFTITQTDSGPTITIPDDAKALVLAGPTVPYSKESRDAILAYLRKGGSVLALANPTGKEDFAWLLEDVGSQYRLQSGFLSMFRDHPGLLHTGSFSDHKMVQSLKSVLRGAVLLSGQGFFEKRKPTEPAATQPERTKTAYKEELLLHSDGRAFRDRNRNGRIEPGEEAGRFVLGLLFEDTTDRPSEGSAAPMPDESQRDASLTAQSGKLIVLSDANMLSNAMLAFPVDKENVRFGLDSMLWLVGGSEIPGIVVKERTDRAIQVNDDLKLRNIVLGVFGFPVASGLLLALSLYLYRRRRKFGEQNR</sequence>
<evidence type="ECO:0000313" key="2">
    <source>
        <dbReference type="EMBL" id="KAB2935399.1"/>
    </source>
</evidence>
<feature type="transmembrane region" description="Helical" evidence="1">
    <location>
        <begin position="130"/>
        <end position="149"/>
    </location>
</feature>
<organism evidence="2 3">
    <name type="scientific">Leptonema illini</name>
    <dbReference type="NCBI Taxonomy" id="183"/>
    <lineage>
        <taxon>Bacteria</taxon>
        <taxon>Pseudomonadati</taxon>
        <taxon>Spirochaetota</taxon>
        <taxon>Spirochaetia</taxon>
        <taxon>Leptospirales</taxon>
        <taxon>Leptospiraceae</taxon>
        <taxon>Leptonema</taxon>
    </lineage>
</organism>
<evidence type="ECO:0008006" key="4">
    <source>
        <dbReference type="Google" id="ProtNLM"/>
    </source>
</evidence>
<comment type="caution">
    <text evidence="2">The sequence shown here is derived from an EMBL/GenBank/DDBJ whole genome shotgun (WGS) entry which is preliminary data.</text>
</comment>